<accession>A0A1B0GPF6</accession>
<evidence type="ECO:0000313" key="2">
    <source>
        <dbReference type="Proteomes" id="UP000092462"/>
    </source>
</evidence>
<dbReference type="VEuPathDB" id="VectorBase:PPAI007128"/>
<dbReference type="InterPro" id="IPR016135">
    <property type="entry name" value="UBQ-conjugating_enzyme/RWD"/>
</dbReference>
<dbReference type="GO" id="GO:0061630">
    <property type="term" value="F:ubiquitin protein ligase activity"/>
    <property type="evidence" value="ECO:0007669"/>
    <property type="project" value="InterPro"/>
</dbReference>
<dbReference type="Gene3D" id="3.10.110.10">
    <property type="entry name" value="Ubiquitin Conjugating Enzyme"/>
    <property type="match status" value="1"/>
</dbReference>
<dbReference type="InterPro" id="IPR039133">
    <property type="entry name" value="RNF25"/>
</dbReference>
<dbReference type="EnsemblMetazoa" id="PPAI007128-RA">
    <property type="protein sequence ID" value="PPAI007128-PA"/>
    <property type="gene ID" value="PPAI007128"/>
</dbReference>
<dbReference type="AlphaFoldDB" id="A0A1B0GPF6"/>
<dbReference type="VEuPathDB" id="VectorBase:PPAPM1_000740"/>
<dbReference type="Proteomes" id="UP000092462">
    <property type="component" value="Unassembled WGS sequence"/>
</dbReference>
<evidence type="ECO:0000313" key="1">
    <source>
        <dbReference type="EnsemblMetazoa" id="PPAI007128-PA"/>
    </source>
</evidence>
<protein>
    <submittedName>
        <fullName evidence="1">Uncharacterized protein</fullName>
    </submittedName>
</protein>
<dbReference type="GO" id="GO:0005634">
    <property type="term" value="C:nucleus"/>
    <property type="evidence" value="ECO:0007669"/>
    <property type="project" value="TreeGrafter"/>
</dbReference>
<name>A0A1B0GPF6_PHLPP</name>
<dbReference type="EMBL" id="AJVK01033651">
    <property type="status" value="NOT_ANNOTATED_CDS"/>
    <property type="molecule type" value="Genomic_DNA"/>
</dbReference>
<dbReference type="InterPro" id="IPR006575">
    <property type="entry name" value="RWD_dom"/>
</dbReference>
<dbReference type="PANTHER" id="PTHR13198">
    <property type="entry name" value="RING FINGER PROTEIN 25"/>
    <property type="match status" value="1"/>
</dbReference>
<proteinExistence type="predicted"/>
<dbReference type="PROSITE" id="PS50908">
    <property type="entry name" value="RWD"/>
    <property type="match status" value="1"/>
</dbReference>
<dbReference type="SUPFAM" id="SSF54495">
    <property type="entry name" value="UBC-like"/>
    <property type="match status" value="1"/>
</dbReference>
<dbReference type="CDD" id="cd23823">
    <property type="entry name" value="RWD_GCN2"/>
    <property type="match status" value="1"/>
</dbReference>
<dbReference type="GO" id="GO:0016567">
    <property type="term" value="P:protein ubiquitination"/>
    <property type="evidence" value="ECO:0007669"/>
    <property type="project" value="TreeGrafter"/>
</dbReference>
<dbReference type="SMART" id="SM00591">
    <property type="entry name" value="RWD"/>
    <property type="match status" value="1"/>
</dbReference>
<reference evidence="1" key="1">
    <citation type="submission" date="2022-08" db="UniProtKB">
        <authorList>
            <consortium name="EnsemblMetazoa"/>
        </authorList>
    </citation>
    <scope>IDENTIFICATION</scope>
    <source>
        <strain evidence="1">Israel</strain>
    </source>
</reference>
<dbReference type="PANTHER" id="PTHR13198:SF4">
    <property type="entry name" value="E3 UBIQUITIN-PROTEIN LIGASE RNF25"/>
    <property type="match status" value="1"/>
</dbReference>
<dbReference type="Pfam" id="PF05773">
    <property type="entry name" value="RWD"/>
    <property type="match status" value="1"/>
</dbReference>
<organism evidence="1 2">
    <name type="scientific">Phlebotomus papatasi</name>
    <name type="common">Sandfly</name>
    <dbReference type="NCBI Taxonomy" id="29031"/>
    <lineage>
        <taxon>Eukaryota</taxon>
        <taxon>Metazoa</taxon>
        <taxon>Ecdysozoa</taxon>
        <taxon>Arthropoda</taxon>
        <taxon>Hexapoda</taxon>
        <taxon>Insecta</taxon>
        <taxon>Pterygota</taxon>
        <taxon>Neoptera</taxon>
        <taxon>Endopterygota</taxon>
        <taxon>Diptera</taxon>
        <taxon>Nematocera</taxon>
        <taxon>Psychodoidea</taxon>
        <taxon>Psychodidae</taxon>
        <taxon>Phlebotomus</taxon>
        <taxon>Phlebotomus</taxon>
    </lineage>
</organism>
<sequence length="264" mass="29591">MATKQSNRERQDNEFEVIQSIFGQDVTDLREKGQGWKPLDLKLMLTPLMGSSGVTEAHVRTSLHITCTSKYPKTVAYQSNGFSMLSGINVSCLGSPPKLALEDSKGLSDVLIEDLLKELQKQAAELKGEVMVFELAETVRAFLHKHNKPPPGSFYDEMLMQKLKRDQERLNCQKMKEDQEQQALKDEHRKAEIIYFRGAGRQIQRGCCLGHSQKGCVAYSGIDLETGQLLYITEWNIKYSMIEAKGTEGKINGSSAVDDVISSK</sequence>
<keyword evidence="2" id="KW-1185">Reference proteome</keyword>